<dbReference type="EMBL" id="PGGM01000015">
    <property type="protein sequence ID" value="PSH60952.1"/>
    <property type="molecule type" value="Genomic_DNA"/>
</dbReference>
<dbReference type="AlphaFoldDB" id="A0A2P7B3A2"/>
<evidence type="ECO:0000313" key="2">
    <source>
        <dbReference type="EMBL" id="PSH60952.1"/>
    </source>
</evidence>
<proteinExistence type="predicted"/>
<reference evidence="3" key="1">
    <citation type="submission" date="2017-11" db="EMBL/GenBank/DDBJ databases">
        <authorList>
            <person name="Kuznetsova I."/>
            <person name="Sazanova A."/>
            <person name="Chirak E."/>
            <person name="Safronova V."/>
            <person name="Willems A."/>
        </authorList>
    </citation>
    <scope>NUCLEOTIDE SEQUENCE [LARGE SCALE GENOMIC DNA]</scope>
    <source>
        <strain evidence="3">CCBAU 03422</strain>
    </source>
</reference>
<comment type="caution">
    <text evidence="2">The sequence shown here is derived from an EMBL/GenBank/DDBJ whole genome shotgun (WGS) entry which is preliminary data.</text>
</comment>
<organism evidence="2 3">
    <name type="scientific">Phyllobacterium sophorae</name>
    <dbReference type="NCBI Taxonomy" id="1520277"/>
    <lineage>
        <taxon>Bacteria</taxon>
        <taxon>Pseudomonadati</taxon>
        <taxon>Pseudomonadota</taxon>
        <taxon>Alphaproteobacteria</taxon>
        <taxon>Hyphomicrobiales</taxon>
        <taxon>Phyllobacteriaceae</taxon>
        <taxon>Phyllobacterium</taxon>
    </lineage>
</organism>
<dbReference type="Proteomes" id="UP000241764">
    <property type="component" value="Unassembled WGS sequence"/>
</dbReference>
<dbReference type="OrthoDB" id="9798237at2"/>
<sequence>MARSGGRWRDLPERYCNYQTVKRPLYRLDQDGRSGWLVRAQGAVSVESTSFRASPRPWEDGGKGERTPRGLAAHATI</sequence>
<feature type="region of interest" description="Disordered" evidence="1">
    <location>
        <begin position="48"/>
        <end position="77"/>
    </location>
</feature>
<evidence type="ECO:0008006" key="4">
    <source>
        <dbReference type="Google" id="ProtNLM"/>
    </source>
</evidence>
<evidence type="ECO:0000313" key="3">
    <source>
        <dbReference type="Proteomes" id="UP000241764"/>
    </source>
</evidence>
<gene>
    <name evidence="2" type="ORF">CU103_25700</name>
</gene>
<feature type="compositionally biased region" description="Basic and acidic residues" evidence="1">
    <location>
        <begin position="57"/>
        <end position="68"/>
    </location>
</feature>
<protein>
    <recommendedName>
        <fullName evidence="4">Transposase</fullName>
    </recommendedName>
</protein>
<accession>A0A2P7B3A2</accession>
<evidence type="ECO:0000256" key="1">
    <source>
        <dbReference type="SAM" id="MobiDB-lite"/>
    </source>
</evidence>
<keyword evidence="3" id="KW-1185">Reference proteome</keyword>
<name>A0A2P7B3A2_9HYPH</name>